<evidence type="ECO:0000256" key="4">
    <source>
        <dbReference type="ARBA" id="ARBA00022840"/>
    </source>
</evidence>
<evidence type="ECO:0000313" key="8">
    <source>
        <dbReference type="EMBL" id="PIO98065.1"/>
    </source>
</evidence>
<dbReference type="AlphaFoldDB" id="A0A2G9WTQ3"/>
<dbReference type="Pfam" id="PF00005">
    <property type="entry name" value="ABC_tran"/>
    <property type="match status" value="1"/>
</dbReference>
<keyword evidence="5" id="KW-0864">Zinc transport</keyword>
<gene>
    <name evidence="8" type="ORF">CJ014_16990</name>
</gene>
<dbReference type="PANTHER" id="PTHR42734">
    <property type="entry name" value="METAL TRANSPORT SYSTEM ATP-BINDING PROTEIN TM_0124-RELATED"/>
    <property type="match status" value="1"/>
</dbReference>
<dbReference type="GO" id="GO:0006829">
    <property type="term" value="P:zinc ion transport"/>
    <property type="evidence" value="ECO:0007669"/>
    <property type="project" value="UniProtKB-KW"/>
</dbReference>
<evidence type="ECO:0000259" key="7">
    <source>
        <dbReference type="PROSITE" id="PS50893"/>
    </source>
</evidence>
<dbReference type="InterPro" id="IPR050153">
    <property type="entry name" value="Metal_Ion_Import_ABC"/>
</dbReference>
<evidence type="ECO:0000313" key="9">
    <source>
        <dbReference type="Proteomes" id="UP000231070"/>
    </source>
</evidence>
<keyword evidence="2" id="KW-0813">Transport</keyword>
<dbReference type="SUPFAM" id="SSF52540">
    <property type="entry name" value="P-loop containing nucleoside triphosphate hydrolases"/>
    <property type="match status" value="1"/>
</dbReference>
<dbReference type="GO" id="GO:0005524">
    <property type="term" value="F:ATP binding"/>
    <property type="evidence" value="ECO:0007669"/>
    <property type="project" value="UniProtKB-KW"/>
</dbReference>
<evidence type="ECO:0000256" key="1">
    <source>
        <dbReference type="ARBA" id="ARBA00005417"/>
    </source>
</evidence>
<keyword evidence="5" id="KW-0862">Zinc</keyword>
<dbReference type="Proteomes" id="UP000231070">
    <property type="component" value="Unassembled WGS sequence"/>
</dbReference>
<dbReference type="OrthoDB" id="9806726at2"/>
<keyword evidence="6" id="KW-0406">Ion transport</keyword>
<name>A0A2G9WTQ3_9HYPH</name>
<dbReference type="EMBL" id="NQVN01000012">
    <property type="protein sequence ID" value="PIO98065.1"/>
    <property type="molecule type" value="Genomic_DNA"/>
</dbReference>
<dbReference type="InterPro" id="IPR003593">
    <property type="entry name" value="AAA+_ATPase"/>
</dbReference>
<proteinExistence type="inferred from homology"/>
<dbReference type="PANTHER" id="PTHR42734:SF5">
    <property type="entry name" value="IRON TRANSPORT SYSTEM ATP-BINDING PROTEIN HI_0361-RELATED"/>
    <property type="match status" value="1"/>
</dbReference>
<evidence type="ECO:0000256" key="5">
    <source>
        <dbReference type="ARBA" id="ARBA00022906"/>
    </source>
</evidence>
<dbReference type="InterPro" id="IPR003439">
    <property type="entry name" value="ABC_transporter-like_ATP-bd"/>
</dbReference>
<evidence type="ECO:0000256" key="6">
    <source>
        <dbReference type="ARBA" id="ARBA00023065"/>
    </source>
</evidence>
<comment type="caution">
    <text evidence="8">The sequence shown here is derived from an EMBL/GenBank/DDBJ whole genome shotgun (WGS) entry which is preliminary data.</text>
</comment>
<organism evidence="8 9">
    <name type="scientific">Pleomorphomonas carboxyditropha</name>
    <dbReference type="NCBI Taxonomy" id="2023338"/>
    <lineage>
        <taxon>Bacteria</taxon>
        <taxon>Pseudomonadati</taxon>
        <taxon>Pseudomonadota</taxon>
        <taxon>Alphaproteobacteria</taxon>
        <taxon>Hyphomicrobiales</taxon>
        <taxon>Pleomorphomonadaceae</taxon>
        <taxon>Pleomorphomonas</taxon>
    </lineage>
</organism>
<keyword evidence="4" id="KW-0067">ATP-binding</keyword>
<dbReference type="GO" id="GO:0016887">
    <property type="term" value="F:ATP hydrolysis activity"/>
    <property type="evidence" value="ECO:0007669"/>
    <property type="project" value="InterPro"/>
</dbReference>
<evidence type="ECO:0000256" key="2">
    <source>
        <dbReference type="ARBA" id="ARBA00022448"/>
    </source>
</evidence>
<feature type="domain" description="ABC transporter" evidence="7">
    <location>
        <begin position="6"/>
        <end position="234"/>
    </location>
</feature>
<dbReference type="Gene3D" id="3.40.50.300">
    <property type="entry name" value="P-loop containing nucleotide triphosphate hydrolases"/>
    <property type="match status" value="1"/>
</dbReference>
<keyword evidence="3" id="KW-0547">Nucleotide-binding</keyword>
<dbReference type="InterPro" id="IPR027417">
    <property type="entry name" value="P-loop_NTPase"/>
</dbReference>
<dbReference type="CDD" id="cd03235">
    <property type="entry name" value="ABC_Metallic_Cations"/>
    <property type="match status" value="1"/>
</dbReference>
<dbReference type="RefSeq" id="WP_100081679.1">
    <property type="nucleotide sequence ID" value="NZ_NQVN01000012.1"/>
</dbReference>
<comment type="similarity">
    <text evidence="1">Belongs to the ABC transporter superfamily.</text>
</comment>
<sequence>MTGPAIRLDDLTVAYGGHPAVHHLSGSFRPGSLTAIAGANGAGKSTLVKAIVGDLRPAGGAVLFDDLDRSAIGYLPQAAEIERRFPIDVLDTVLLGAWRRCGAFGGVSRALRAAAERALAAVRLDGFGKRPIGDLSAGQFQRVLFARLMLQDAPVILLDEPFTAVDARTTADLLAIVARWHAEGRTVIAVLHDHGQIRRHFPETLLLARQCVAWGATGEAMSPANLDRANALAERWLEDAPVCRPAVEDAA</sequence>
<accession>A0A2G9WTQ3</accession>
<evidence type="ECO:0000256" key="3">
    <source>
        <dbReference type="ARBA" id="ARBA00022741"/>
    </source>
</evidence>
<dbReference type="PROSITE" id="PS50893">
    <property type="entry name" value="ABC_TRANSPORTER_2"/>
    <property type="match status" value="1"/>
</dbReference>
<protein>
    <submittedName>
        <fullName evidence="8">ABC transporter</fullName>
    </submittedName>
</protein>
<dbReference type="SMART" id="SM00382">
    <property type="entry name" value="AAA"/>
    <property type="match status" value="1"/>
</dbReference>
<reference evidence="8 9" key="1">
    <citation type="submission" date="2017-08" db="EMBL/GenBank/DDBJ databases">
        <title>Pleomorphomonas carboxidotrophicus sp. nov., a new mesophilic hydrogenogenic carboxidotroph.</title>
        <authorList>
            <person name="Esquivel-Elizondo S."/>
            <person name="Krajmalnik-Brown R."/>
            <person name="Maldonado J."/>
        </authorList>
    </citation>
    <scope>NUCLEOTIDE SEQUENCE [LARGE SCALE GENOMIC DNA]</scope>
    <source>
        <strain evidence="8 9">SVCO-16</strain>
    </source>
</reference>
<dbReference type="PROSITE" id="PS00211">
    <property type="entry name" value="ABC_TRANSPORTER_1"/>
    <property type="match status" value="1"/>
</dbReference>
<dbReference type="InterPro" id="IPR017871">
    <property type="entry name" value="ABC_transporter-like_CS"/>
</dbReference>
<keyword evidence="9" id="KW-1185">Reference proteome</keyword>